<feature type="domain" description="GHMP kinase N-terminal" evidence="8">
    <location>
        <begin position="135"/>
        <end position="209"/>
    </location>
</feature>
<dbReference type="Gene3D" id="3.30.230.10">
    <property type="match status" value="1"/>
</dbReference>
<keyword evidence="6" id="KW-0299">Galactose metabolism</keyword>
<dbReference type="EMBL" id="JACHXO010000001">
    <property type="protein sequence ID" value="MBB3193293.1"/>
    <property type="molecule type" value="Genomic_DNA"/>
</dbReference>
<comment type="caution">
    <text evidence="11">The sequence shown here is derived from an EMBL/GenBank/DDBJ whole genome shotgun (WGS) entry which is preliminary data.</text>
</comment>
<keyword evidence="12" id="KW-1185">Reference proteome</keyword>
<dbReference type="GO" id="GO:0004335">
    <property type="term" value="F:galactokinase activity"/>
    <property type="evidence" value="ECO:0007669"/>
    <property type="project" value="UniProtKB-EC"/>
</dbReference>
<evidence type="ECO:0000259" key="8">
    <source>
        <dbReference type="Pfam" id="PF00288"/>
    </source>
</evidence>
<dbReference type="EC" id="2.7.1.6" evidence="7"/>
<keyword evidence="5" id="KW-0067">ATP-binding</keyword>
<dbReference type="RefSeq" id="WP_088449096.1">
    <property type="nucleotide sequence ID" value="NZ_JACHXO010000001.1"/>
</dbReference>
<evidence type="ECO:0000256" key="3">
    <source>
        <dbReference type="ARBA" id="ARBA00022741"/>
    </source>
</evidence>
<name>A0ABR6GMF7_9BURK</name>
<dbReference type="InterPro" id="IPR006204">
    <property type="entry name" value="GHMP_kinase_N_dom"/>
</dbReference>
<dbReference type="InterPro" id="IPR013750">
    <property type="entry name" value="GHMP_kinase_C_dom"/>
</dbReference>
<feature type="domain" description="GHMP kinase C-terminal" evidence="9">
    <location>
        <begin position="305"/>
        <end position="386"/>
    </location>
</feature>
<evidence type="ECO:0000256" key="1">
    <source>
        <dbReference type="ARBA" id="ARBA00006566"/>
    </source>
</evidence>
<dbReference type="InterPro" id="IPR019539">
    <property type="entry name" value="GalKase_N"/>
</dbReference>
<dbReference type="SUPFAM" id="SSF54211">
    <property type="entry name" value="Ribosomal protein S5 domain 2-like"/>
    <property type="match status" value="1"/>
</dbReference>
<dbReference type="Pfam" id="PF08544">
    <property type="entry name" value="GHMP_kinases_C"/>
    <property type="match status" value="1"/>
</dbReference>
<keyword evidence="2 11" id="KW-0808">Transferase</keyword>
<dbReference type="PROSITE" id="PS00106">
    <property type="entry name" value="GALACTOKINASE"/>
    <property type="match status" value="1"/>
</dbReference>
<dbReference type="PRINTS" id="PR00473">
    <property type="entry name" value="GALCTOKINASE"/>
</dbReference>
<dbReference type="Pfam" id="PF10509">
    <property type="entry name" value="GalKase_gal_bdg"/>
    <property type="match status" value="1"/>
</dbReference>
<evidence type="ECO:0000256" key="4">
    <source>
        <dbReference type="ARBA" id="ARBA00022777"/>
    </source>
</evidence>
<organism evidence="11 12">
    <name type="scientific">Roseateles terrae</name>
    <dbReference type="NCBI Taxonomy" id="431060"/>
    <lineage>
        <taxon>Bacteria</taxon>
        <taxon>Pseudomonadati</taxon>
        <taxon>Pseudomonadota</taxon>
        <taxon>Betaproteobacteria</taxon>
        <taxon>Burkholderiales</taxon>
        <taxon>Sphaerotilaceae</taxon>
        <taxon>Roseateles</taxon>
    </lineage>
</organism>
<dbReference type="InterPro" id="IPR014721">
    <property type="entry name" value="Ribsml_uS5_D2-typ_fold_subgr"/>
</dbReference>
<dbReference type="Pfam" id="PF00288">
    <property type="entry name" value="GHMP_kinases_N"/>
    <property type="match status" value="1"/>
</dbReference>
<dbReference type="PANTHER" id="PTHR10457">
    <property type="entry name" value="MEVALONATE KINASE/GALACTOKINASE"/>
    <property type="match status" value="1"/>
</dbReference>
<dbReference type="InterPro" id="IPR000705">
    <property type="entry name" value="Galactokinase"/>
</dbReference>
<evidence type="ECO:0000256" key="2">
    <source>
        <dbReference type="ARBA" id="ARBA00022679"/>
    </source>
</evidence>
<dbReference type="InterPro" id="IPR006203">
    <property type="entry name" value="GHMP_knse_ATP-bd_CS"/>
</dbReference>
<evidence type="ECO:0000259" key="10">
    <source>
        <dbReference type="Pfam" id="PF10509"/>
    </source>
</evidence>
<evidence type="ECO:0000256" key="6">
    <source>
        <dbReference type="ARBA" id="ARBA00023144"/>
    </source>
</evidence>
<dbReference type="Gene3D" id="3.30.70.890">
    <property type="entry name" value="GHMP kinase, C-terminal domain"/>
    <property type="match status" value="1"/>
</dbReference>
<accession>A0ABR6GMF7</accession>
<reference evidence="11 12" key="1">
    <citation type="submission" date="2020-08" db="EMBL/GenBank/DDBJ databases">
        <title>Genomic Encyclopedia of Type Strains, Phase III (KMG-III): the genomes of soil and plant-associated and newly described type strains.</title>
        <authorList>
            <person name="Whitman W."/>
        </authorList>
    </citation>
    <scope>NUCLEOTIDE SEQUENCE [LARGE SCALE GENOMIC DNA]</scope>
    <source>
        <strain evidence="11 12">CECT 7247</strain>
    </source>
</reference>
<feature type="domain" description="Galactokinase N-terminal" evidence="10">
    <location>
        <begin position="37"/>
        <end position="85"/>
    </location>
</feature>
<dbReference type="PROSITE" id="PS00627">
    <property type="entry name" value="GHMP_KINASES_ATP"/>
    <property type="match status" value="1"/>
</dbReference>
<dbReference type="SUPFAM" id="SSF55060">
    <property type="entry name" value="GHMP Kinase, C-terminal domain"/>
    <property type="match status" value="1"/>
</dbReference>
<evidence type="ECO:0000256" key="5">
    <source>
        <dbReference type="ARBA" id="ARBA00022840"/>
    </source>
</evidence>
<dbReference type="InterPro" id="IPR036554">
    <property type="entry name" value="GHMP_kinase_C_sf"/>
</dbReference>
<evidence type="ECO:0000313" key="11">
    <source>
        <dbReference type="EMBL" id="MBB3193293.1"/>
    </source>
</evidence>
<sequence length="422" mass="43907">MVTSASPSASSSSALSSAASSALPSPLPPTAEAVVRAYTERHGTAPTVLARAPGRVNLIGEHTDYNDGFVLPAAIDRDTWIAAGPRTDRDVDALALDESGAEDRFTLSATPPHFEGGGWRDHVRGTLAQLVPLMAQPVGLNLVIAGDVPMGAGLSSSASLALGLLRAAQQITGDSALNGKQLARLAQQAENRFVGCQCGIMDQLASAEGRPGHALLIDCRSLDTRPVSLPAGTTLLIAHSRVKRGLVDSAYNERRAQCEQAARALGVPALRDATLEMLAGVQLEDKVFRRARHIITENTRVLEATEALQAGDLVRLGALMKQSHASMRDDFEITVPAVDQLAALLQDVAGDQGGARMTGGGFGGCCIALLKKELVPQALEALERGYRSPEGLPALVYLCEAGPGAQAQAWPVGTAAAGTIAA</sequence>
<evidence type="ECO:0000313" key="12">
    <source>
        <dbReference type="Proteomes" id="UP000574369"/>
    </source>
</evidence>
<dbReference type="InterPro" id="IPR019741">
    <property type="entry name" value="Galactokinase_CS"/>
</dbReference>
<dbReference type="PRINTS" id="PR00959">
    <property type="entry name" value="MEVGALKINASE"/>
</dbReference>
<dbReference type="PANTHER" id="PTHR10457:SF7">
    <property type="entry name" value="GALACTOKINASE-RELATED"/>
    <property type="match status" value="1"/>
</dbReference>
<proteinExistence type="inferred from homology"/>
<keyword evidence="4" id="KW-0418">Kinase</keyword>
<keyword evidence="3" id="KW-0547">Nucleotide-binding</keyword>
<dbReference type="Proteomes" id="UP000574369">
    <property type="component" value="Unassembled WGS sequence"/>
</dbReference>
<keyword evidence="6" id="KW-0119">Carbohydrate metabolism</keyword>
<dbReference type="InterPro" id="IPR006206">
    <property type="entry name" value="Mevalonate/galactokinase"/>
</dbReference>
<evidence type="ECO:0000256" key="7">
    <source>
        <dbReference type="NCBIfam" id="TIGR00131"/>
    </source>
</evidence>
<dbReference type="PIRSF" id="PIRSF000530">
    <property type="entry name" value="Galactokinase"/>
    <property type="match status" value="1"/>
</dbReference>
<comment type="similarity">
    <text evidence="1">Belongs to the GHMP kinase family. GalK subfamily.</text>
</comment>
<gene>
    <name evidence="11" type="ORF">FHS28_000658</name>
</gene>
<evidence type="ECO:0000259" key="9">
    <source>
        <dbReference type="Pfam" id="PF08544"/>
    </source>
</evidence>
<protein>
    <recommendedName>
        <fullName evidence="7">Galactokinase</fullName>
        <ecNumber evidence="7">2.7.1.6</ecNumber>
    </recommendedName>
</protein>
<dbReference type="NCBIfam" id="TIGR00131">
    <property type="entry name" value="gal_kin"/>
    <property type="match status" value="1"/>
</dbReference>
<dbReference type="InterPro" id="IPR020568">
    <property type="entry name" value="Ribosomal_Su5_D2-typ_SF"/>
</dbReference>